<evidence type="ECO:0000313" key="2">
    <source>
        <dbReference type="EMBL" id="MCE0481212.1"/>
    </source>
</evidence>
<reference evidence="2 3" key="1">
    <citation type="journal article" date="2021" name="BMC Genomics">
        <title>Datura genome reveals duplications of psychoactive alkaloid biosynthetic genes and high mutation rate following tissue culture.</title>
        <authorList>
            <person name="Rajewski A."/>
            <person name="Carter-House D."/>
            <person name="Stajich J."/>
            <person name="Litt A."/>
        </authorList>
    </citation>
    <scope>NUCLEOTIDE SEQUENCE [LARGE SCALE GENOMIC DNA]</scope>
    <source>
        <strain evidence="2">AR-01</strain>
    </source>
</reference>
<keyword evidence="1" id="KW-0472">Membrane</keyword>
<keyword evidence="3" id="KW-1185">Reference proteome</keyword>
<gene>
    <name evidence="2" type="ORF">HAX54_038773</name>
</gene>
<organism evidence="2 3">
    <name type="scientific">Datura stramonium</name>
    <name type="common">Jimsonweed</name>
    <name type="synonym">Common thornapple</name>
    <dbReference type="NCBI Taxonomy" id="4076"/>
    <lineage>
        <taxon>Eukaryota</taxon>
        <taxon>Viridiplantae</taxon>
        <taxon>Streptophyta</taxon>
        <taxon>Embryophyta</taxon>
        <taxon>Tracheophyta</taxon>
        <taxon>Spermatophyta</taxon>
        <taxon>Magnoliopsida</taxon>
        <taxon>eudicotyledons</taxon>
        <taxon>Gunneridae</taxon>
        <taxon>Pentapetalae</taxon>
        <taxon>asterids</taxon>
        <taxon>lamiids</taxon>
        <taxon>Solanales</taxon>
        <taxon>Solanaceae</taxon>
        <taxon>Solanoideae</taxon>
        <taxon>Datureae</taxon>
        <taxon>Datura</taxon>
    </lineage>
</organism>
<proteinExistence type="predicted"/>
<dbReference type="EMBL" id="JACEIK010005318">
    <property type="protein sequence ID" value="MCE0481212.1"/>
    <property type="molecule type" value="Genomic_DNA"/>
</dbReference>
<accession>A0ABS8VLL2</accession>
<sequence length="100" mass="11698">MESIRSRIDKPSKKNIDLGRAYRRSPIRTGELPMWVPMGITYAVLLIQSVLTSVGDSMVVRKLISASRWQVVDYLPDYRMYCLIFYRREVPHAFASAFRR</sequence>
<protein>
    <submittedName>
        <fullName evidence="2">Uncharacterized protein</fullName>
    </submittedName>
</protein>
<comment type="caution">
    <text evidence="2">The sequence shown here is derived from an EMBL/GenBank/DDBJ whole genome shotgun (WGS) entry which is preliminary data.</text>
</comment>
<keyword evidence="1" id="KW-1133">Transmembrane helix</keyword>
<keyword evidence="1" id="KW-0812">Transmembrane</keyword>
<evidence type="ECO:0000256" key="1">
    <source>
        <dbReference type="SAM" id="Phobius"/>
    </source>
</evidence>
<name>A0ABS8VLL2_DATST</name>
<evidence type="ECO:0000313" key="3">
    <source>
        <dbReference type="Proteomes" id="UP000823775"/>
    </source>
</evidence>
<feature type="transmembrane region" description="Helical" evidence="1">
    <location>
        <begin position="32"/>
        <end position="51"/>
    </location>
</feature>
<dbReference type="Proteomes" id="UP000823775">
    <property type="component" value="Unassembled WGS sequence"/>
</dbReference>